<reference evidence="2" key="1">
    <citation type="submission" date="2022-06" db="EMBL/GenBank/DDBJ databases">
        <title>Complete genome sequences of two strains of the flax pathogen Septoria linicola.</title>
        <authorList>
            <person name="Lapalu N."/>
            <person name="Simon A."/>
            <person name="Demenou B."/>
            <person name="Paumier D."/>
            <person name="Guillot M.-P."/>
            <person name="Gout L."/>
            <person name="Valade R."/>
        </authorList>
    </citation>
    <scope>NUCLEOTIDE SEQUENCE</scope>
    <source>
        <strain evidence="2">SE15195</strain>
    </source>
</reference>
<feature type="compositionally biased region" description="Polar residues" evidence="1">
    <location>
        <begin position="406"/>
        <end position="427"/>
    </location>
</feature>
<feature type="region of interest" description="Disordered" evidence="1">
    <location>
        <begin position="390"/>
        <end position="461"/>
    </location>
</feature>
<feature type="region of interest" description="Disordered" evidence="1">
    <location>
        <begin position="1"/>
        <end position="32"/>
    </location>
</feature>
<dbReference type="EMBL" id="CP099427">
    <property type="protein sequence ID" value="USW57657.1"/>
    <property type="molecule type" value="Genomic_DNA"/>
</dbReference>
<proteinExistence type="predicted"/>
<evidence type="ECO:0000313" key="2">
    <source>
        <dbReference type="EMBL" id="USW57657.1"/>
    </source>
</evidence>
<gene>
    <name evidence="2" type="ORF">Slin15195_G109760</name>
</gene>
<accession>A0A9Q9B5C3</accession>
<name>A0A9Q9B5C3_9PEZI</name>
<evidence type="ECO:0008006" key="4">
    <source>
        <dbReference type="Google" id="ProtNLM"/>
    </source>
</evidence>
<evidence type="ECO:0000313" key="3">
    <source>
        <dbReference type="Proteomes" id="UP001056384"/>
    </source>
</evidence>
<organism evidence="2 3">
    <name type="scientific">Septoria linicola</name>
    <dbReference type="NCBI Taxonomy" id="215465"/>
    <lineage>
        <taxon>Eukaryota</taxon>
        <taxon>Fungi</taxon>
        <taxon>Dikarya</taxon>
        <taxon>Ascomycota</taxon>
        <taxon>Pezizomycotina</taxon>
        <taxon>Dothideomycetes</taxon>
        <taxon>Dothideomycetidae</taxon>
        <taxon>Mycosphaerellales</taxon>
        <taxon>Mycosphaerellaceae</taxon>
        <taxon>Septoria</taxon>
    </lineage>
</organism>
<feature type="region of interest" description="Disordered" evidence="1">
    <location>
        <begin position="476"/>
        <end position="534"/>
    </location>
</feature>
<protein>
    <recommendedName>
        <fullName evidence="4">RRM domain-containing protein</fullName>
    </recommendedName>
</protein>
<evidence type="ECO:0000256" key="1">
    <source>
        <dbReference type="SAM" id="MobiDB-lite"/>
    </source>
</evidence>
<dbReference type="AlphaFoldDB" id="A0A9Q9B5C3"/>
<feature type="compositionally biased region" description="Polar residues" evidence="1">
    <location>
        <begin position="1"/>
        <end position="15"/>
    </location>
</feature>
<feature type="compositionally biased region" description="Basic and acidic residues" evidence="1">
    <location>
        <begin position="509"/>
        <end position="522"/>
    </location>
</feature>
<dbReference type="Proteomes" id="UP001056384">
    <property type="component" value="Chromosome 10"/>
</dbReference>
<keyword evidence="3" id="KW-1185">Reference proteome</keyword>
<sequence>MDPSMQARSAPQVQQPDYALGPPKAATSQSMTPANMELLYRNAQLKTELRMVKEQLAQAQQSTQYLLQLMSSSAIAVNAHATRSEEPRHQYHENASAVRKDSVFDALGTSSETTSYSKLLNFGVDEQPLLDDGAEEGIIDTPSLVPEAHVTEREHVRDSIGLGISHGISPDTSLALSSEGTTTSSSFSGNIATNQPGFSIRQSNGAAVFIPTPTIGMTPESSFSSSASSEPLPFLGHEHRSLAGKAFVWVDMSPEELTDVVARYAREHPRHTAEQYRAYFEELIRPAYYQQEKEKEAARAAAIEVRGVKAGNVEADGLVRPVQGSRLEVIGEPISSEPALEDNTSQLPAQDQEVIDALESVAGVVAADAVESLTEKSPQGLEHSMHADANFTSPLAPESDALASETCASSSNAPIETEGTLANSIDPPQQRADLRPQEEQDPNAAEPIPTTGYQPPRLYNPDALNDAKLLQAEFQHGGASRGRRGRDQLPPPPRVEHDDGPLSTGYYGRRRDFESSDRRDSKGPAGPDRALRSATSYITYPDETHELFATPAEGDAHPFRTVLISDIPIGTSLAEVLDHVRGGNVFSAICLDTAGMRTTPPLTTNCALVTFVDGRQARKSVKSHSTSRSYPFTVKLLETVSRPIPGRVQADIKQHNLSRILFVHDSKRLWTPNEVVLQLMRSGVRNPLKAETDAEVSGLMLFHFASMAEAKTAWNAVRRDHTFFGDVECGFFADPCGKPMGGNLGNDAADEVKQAVEAQDDDGEAEEDVAGEAQKLMQPKARYEQGIHSENSICAIMFEG</sequence>
<dbReference type="OrthoDB" id="5244622at2759"/>